<keyword evidence="10" id="KW-0393">Immunoglobulin domain</keyword>
<keyword evidence="2" id="KW-1003">Cell membrane</keyword>
<keyword evidence="6 11" id="KW-0472">Membrane</keyword>
<organism evidence="13 14">
    <name type="scientific">Echeneis naucrates</name>
    <name type="common">Live sharksucker</name>
    <dbReference type="NCBI Taxonomy" id="173247"/>
    <lineage>
        <taxon>Eukaryota</taxon>
        <taxon>Metazoa</taxon>
        <taxon>Chordata</taxon>
        <taxon>Craniata</taxon>
        <taxon>Vertebrata</taxon>
        <taxon>Euteleostomi</taxon>
        <taxon>Actinopterygii</taxon>
        <taxon>Neopterygii</taxon>
        <taxon>Teleostei</taxon>
        <taxon>Neoteleostei</taxon>
        <taxon>Acanthomorphata</taxon>
        <taxon>Carangaria</taxon>
        <taxon>Carangiformes</taxon>
        <taxon>Echeneidae</taxon>
        <taxon>Echeneis</taxon>
    </lineage>
</organism>
<dbReference type="OMA" id="CASHNGY"/>
<dbReference type="Proteomes" id="UP000472264">
    <property type="component" value="Chromosome 13"/>
</dbReference>
<dbReference type="SMART" id="SM00409">
    <property type="entry name" value="IG"/>
    <property type="match status" value="1"/>
</dbReference>
<evidence type="ECO:0000256" key="11">
    <source>
        <dbReference type="SAM" id="Phobius"/>
    </source>
</evidence>
<name>A0A665U9S6_ECHNA</name>
<dbReference type="GO" id="GO:0042130">
    <property type="term" value="P:negative regulation of T cell proliferation"/>
    <property type="evidence" value="ECO:0007669"/>
    <property type="project" value="TreeGrafter"/>
</dbReference>
<evidence type="ECO:0000256" key="7">
    <source>
        <dbReference type="ARBA" id="ARBA00023157"/>
    </source>
</evidence>
<dbReference type="PANTHER" id="PTHR25466:SF2">
    <property type="entry name" value="T-LYMPHOCYTE ACTIVATION ANTIGEN CD86"/>
    <property type="match status" value="1"/>
</dbReference>
<evidence type="ECO:0000313" key="13">
    <source>
        <dbReference type="Ensembl" id="ENSENLP00000015894.1"/>
    </source>
</evidence>
<keyword evidence="3 11" id="KW-0812">Transmembrane</keyword>
<evidence type="ECO:0000256" key="10">
    <source>
        <dbReference type="ARBA" id="ARBA00023319"/>
    </source>
</evidence>
<keyword evidence="9" id="KW-0325">Glycoprotein</keyword>
<dbReference type="InterPro" id="IPR036179">
    <property type="entry name" value="Ig-like_dom_sf"/>
</dbReference>
<keyword evidence="14" id="KW-1185">Reference proteome</keyword>
<accession>A0A665U9S6</accession>
<dbReference type="GO" id="GO:0006955">
    <property type="term" value="P:immune response"/>
    <property type="evidence" value="ECO:0007669"/>
    <property type="project" value="TreeGrafter"/>
</dbReference>
<dbReference type="GO" id="GO:0071222">
    <property type="term" value="P:cellular response to lipopolysaccharide"/>
    <property type="evidence" value="ECO:0007669"/>
    <property type="project" value="TreeGrafter"/>
</dbReference>
<dbReference type="Gene3D" id="2.60.40.10">
    <property type="entry name" value="Immunoglobulins"/>
    <property type="match status" value="1"/>
</dbReference>
<reference evidence="13" key="3">
    <citation type="submission" date="2025-09" db="UniProtKB">
        <authorList>
            <consortium name="Ensembl"/>
        </authorList>
    </citation>
    <scope>IDENTIFICATION</scope>
</reference>
<evidence type="ECO:0000256" key="9">
    <source>
        <dbReference type="ARBA" id="ARBA00023180"/>
    </source>
</evidence>
<gene>
    <name evidence="13" type="primary">LOC115053590</name>
</gene>
<proteinExistence type="predicted"/>
<dbReference type="PANTHER" id="PTHR25466">
    <property type="entry name" value="T-LYMPHOCYTE ACTIVATION ANTIGEN"/>
    <property type="match status" value="1"/>
</dbReference>
<dbReference type="InterPro" id="IPR003599">
    <property type="entry name" value="Ig_sub"/>
</dbReference>
<dbReference type="GO" id="GO:0031295">
    <property type="term" value="P:T cell costimulation"/>
    <property type="evidence" value="ECO:0007669"/>
    <property type="project" value="TreeGrafter"/>
</dbReference>
<dbReference type="InterPro" id="IPR013783">
    <property type="entry name" value="Ig-like_fold"/>
</dbReference>
<dbReference type="GO" id="GO:0009897">
    <property type="term" value="C:external side of plasma membrane"/>
    <property type="evidence" value="ECO:0007669"/>
    <property type="project" value="TreeGrafter"/>
</dbReference>
<dbReference type="AlphaFoldDB" id="A0A665U9S6"/>
<evidence type="ECO:0000256" key="1">
    <source>
        <dbReference type="ARBA" id="ARBA00004251"/>
    </source>
</evidence>
<dbReference type="GO" id="GO:0007166">
    <property type="term" value="P:cell surface receptor signaling pathway"/>
    <property type="evidence" value="ECO:0007669"/>
    <property type="project" value="TreeGrafter"/>
</dbReference>
<evidence type="ECO:0000256" key="4">
    <source>
        <dbReference type="ARBA" id="ARBA00022729"/>
    </source>
</evidence>
<dbReference type="GO" id="GO:0042102">
    <property type="term" value="P:positive regulation of T cell proliferation"/>
    <property type="evidence" value="ECO:0007669"/>
    <property type="project" value="TreeGrafter"/>
</dbReference>
<keyword evidence="8" id="KW-0675">Receptor</keyword>
<evidence type="ECO:0000259" key="12">
    <source>
        <dbReference type="SMART" id="SM00409"/>
    </source>
</evidence>
<evidence type="ECO:0000256" key="6">
    <source>
        <dbReference type="ARBA" id="ARBA00023136"/>
    </source>
</evidence>
<reference evidence="13" key="1">
    <citation type="submission" date="2021-04" db="EMBL/GenBank/DDBJ databases">
        <authorList>
            <consortium name="Wellcome Sanger Institute Data Sharing"/>
        </authorList>
    </citation>
    <scope>NUCLEOTIDE SEQUENCE [LARGE SCALE GENOMIC DNA]</scope>
</reference>
<evidence type="ECO:0000313" key="14">
    <source>
        <dbReference type="Proteomes" id="UP000472264"/>
    </source>
</evidence>
<feature type="transmembrane region" description="Helical" evidence="11">
    <location>
        <begin position="237"/>
        <end position="259"/>
    </location>
</feature>
<sequence>MLLHQPNKHVNTNFLCYQRFYLALTLVWTNSEDVHPTIHLSAEVGGNVTFPCPADKLNITFLYFQTGGKFIHGYHEHEDLRQYGFWENIRVDHNEKLVHMYNLNVSHNRLYECIVQFKNGKIKRKNIQLSVTANYTKPNVTKTCQAGVGCVVTCASHGGFPKTEMTWNVPVSSNVSSQMWRVINSSQVPSPVLFISYSMAHFNCSRGKLTHLSCSVGEINSDMFSVCEPEVEPDKKIPLLLAILAVVVIFMTVVITCCCRRWRGERGADAIKGIRSDGEIITLNAGKEAP</sequence>
<feature type="domain" description="Immunoglobulin" evidence="12">
    <location>
        <begin position="37"/>
        <end position="132"/>
    </location>
</feature>
<dbReference type="InParanoid" id="A0A665U9S6"/>
<dbReference type="Ensembl" id="ENSENLT00000016498.1">
    <property type="protein sequence ID" value="ENSENLP00000015894.1"/>
    <property type="gene ID" value="ENSENLG00000007373.1"/>
</dbReference>
<comment type="subcellular location">
    <subcellularLocation>
        <location evidence="1">Cell membrane</location>
        <topology evidence="1">Single-pass type I membrane protein</topology>
    </subcellularLocation>
</comment>
<evidence type="ECO:0000256" key="5">
    <source>
        <dbReference type="ARBA" id="ARBA00022989"/>
    </source>
</evidence>
<keyword evidence="4" id="KW-0732">Signal</keyword>
<keyword evidence="7" id="KW-1015">Disulfide bond</keyword>
<reference evidence="13" key="2">
    <citation type="submission" date="2025-08" db="UniProtKB">
        <authorList>
            <consortium name="Ensembl"/>
        </authorList>
    </citation>
    <scope>IDENTIFICATION</scope>
</reference>
<protein>
    <recommendedName>
        <fullName evidence="12">Immunoglobulin domain-containing protein</fullName>
    </recommendedName>
</protein>
<evidence type="ECO:0000256" key="3">
    <source>
        <dbReference type="ARBA" id="ARBA00022692"/>
    </source>
</evidence>
<dbReference type="InterPro" id="IPR051713">
    <property type="entry name" value="T-cell_Activation_Regulation"/>
</dbReference>
<evidence type="ECO:0000256" key="2">
    <source>
        <dbReference type="ARBA" id="ARBA00022475"/>
    </source>
</evidence>
<dbReference type="SUPFAM" id="SSF48726">
    <property type="entry name" value="Immunoglobulin"/>
    <property type="match status" value="1"/>
</dbReference>
<evidence type="ECO:0000256" key="8">
    <source>
        <dbReference type="ARBA" id="ARBA00023170"/>
    </source>
</evidence>
<keyword evidence="5 11" id="KW-1133">Transmembrane helix</keyword>